<dbReference type="InterPro" id="IPR029028">
    <property type="entry name" value="Alpha/beta_knot_MTases"/>
</dbReference>
<dbReference type="InterPro" id="IPR016009">
    <property type="entry name" value="tRNA_MeTrfase_TRMD/TRM10"/>
</dbReference>
<proteinExistence type="inferred from homology"/>
<dbReference type="PANTHER" id="PTHR46417">
    <property type="entry name" value="TRNA (GUANINE-N(1)-)-METHYLTRANSFERASE"/>
    <property type="match status" value="1"/>
</dbReference>
<keyword evidence="10 15" id="KW-0949">S-adenosyl-L-methionine</keyword>
<dbReference type="EC" id="2.1.1.228" evidence="5 15"/>
<dbReference type="HOGENOM" id="CLU_047363_0_1_14"/>
<keyword evidence="7 15" id="KW-0963">Cytoplasm</keyword>
<evidence type="ECO:0000256" key="7">
    <source>
        <dbReference type="ARBA" id="ARBA00022490"/>
    </source>
</evidence>
<sequence length="243" mass="27730">MKFSIITLFPNLIKSYISESIIKRALDKTKIEIEVVDLRNYTNYNHNQVDDYQFGGGKGMVLMVEPVVNAIEACKTEDSLVILTSPQGKTWKQEFARNYVEKHKHLIIVCGHYEGFDERVLDYVDIEVSIGDYVLTGGELASLVLIDSISRVVSGVISEESHINDSFENNLLDHPVYTKPVDFRGKKVPDVLLSGHHANIQKFRQEGRLRNTYIKRPDLLKDENLSKTDIEFIDNLKNTKGEN</sequence>
<evidence type="ECO:0000256" key="2">
    <source>
        <dbReference type="ARBA" id="ARBA00004496"/>
    </source>
</evidence>
<dbReference type="CDD" id="cd18080">
    <property type="entry name" value="TrmD-like"/>
    <property type="match status" value="1"/>
</dbReference>
<evidence type="ECO:0000256" key="12">
    <source>
        <dbReference type="ARBA" id="ARBA00029736"/>
    </source>
</evidence>
<comment type="subunit">
    <text evidence="4 15 17">Homodimer.</text>
</comment>
<evidence type="ECO:0000256" key="17">
    <source>
        <dbReference type="RuleBase" id="RU003464"/>
    </source>
</evidence>
<evidence type="ECO:0000256" key="15">
    <source>
        <dbReference type="HAMAP-Rule" id="MF_00605"/>
    </source>
</evidence>
<dbReference type="InterPro" id="IPR002649">
    <property type="entry name" value="tRNA_m1G_MeTrfase_TrmD"/>
</dbReference>
<accession>V5RK53</accession>
<dbReference type="GO" id="GO:0005829">
    <property type="term" value="C:cytosol"/>
    <property type="evidence" value="ECO:0007669"/>
    <property type="project" value="TreeGrafter"/>
</dbReference>
<dbReference type="InterPro" id="IPR029026">
    <property type="entry name" value="tRNA_m1G_MTases_N"/>
</dbReference>
<reference evidence="19 20" key="1">
    <citation type="journal article" date="2014" name="Genome Announc.">
        <title>Complete Genome Sequence of Spiroplasma apis B31T (ATCC 33834), a Bacterium Associated with May Disease of Honeybees (Apis mellifera).</title>
        <authorList>
            <person name="Ku C."/>
            <person name="Lo W.S."/>
            <person name="Chen L.L."/>
            <person name="Kuo C.H."/>
        </authorList>
    </citation>
    <scope>NUCLEOTIDE SEQUENCE [LARGE SCALE GENOMIC DNA]</scope>
    <source>
        <strain evidence="19">B31</strain>
    </source>
</reference>
<protein>
    <recommendedName>
        <fullName evidence="6 15">tRNA (guanine-N(1)-)-methyltransferase</fullName>
        <ecNumber evidence="5 15">2.1.1.228</ecNumber>
    </recommendedName>
    <alternativeName>
        <fullName evidence="12 15">M1G-methyltransferase</fullName>
    </alternativeName>
    <alternativeName>
        <fullName evidence="13 15">tRNA [GM37] methyltransferase</fullName>
    </alternativeName>
</protein>
<evidence type="ECO:0000256" key="11">
    <source>
        <dbReference type="ARBA" id="ARBA00022694"/>
    </source>
</evidence>
<keyword evidence="11 15" id="KW-0819">tRNA processing</keyword>
<dbReference type="HAMAP" id="MF_00605">
    <property type="entry name" value="TrmD"/>
    <property type="match status" value="1"/>
</dbReference>
<dbReference type="Pfam" id="PF01746">
    <property type="entry name" value="tRNA_m1G_MT"/>
    <property type="match status" value="1"/>
</dbReference>
<evidence type="ECO:0000256" key="4">
    <source>
        <dbReference type="ARBA" id="ARBA00011738"/>
    </source>
</evidence>
<dbReference type="NCBIfam" id="NF000648">
    <property type="entry name" value="PRK00026.1"/>
    <property type="match status" value="1"/>
</dbReference>
<feature type="domain" description="tRNA methyltransferase TRMD/TRM10-type" evidence="18">
    <location>
        <begin position="1"/>
        <end position="221"/>
    </location>
</feature>
<organism evidence="19 20">
    <name type="scientific">Spiroplasma apis B31</name>
    <dbReference type="NCBI Taxonomy" id="1276258"/>
    <lineage>
        <taxon>Bacteria</taxon>
        <taxon>Bacillati</taxon>
        <taxon>Mycoplasmatota</taxon>
        <taxon>Mollicutes</taxon>
        <taxon>Entomoplasmatales</taxon>
        <taxon>Spiroplasmataceae</taxon>
        <taxon>Spiroplasma</taxon>
    </lineage>
</organism>
<dbReference type="AlphaFoldDB" id="V5RK53"/>
<evidence type="ECO:0000313" key="20">
    <source>
        <dbReference type="Proteomes" id="UP000018550"/>
    </source>
</evidence>
<dbReference type="PANTHER" id="PTHR46417:SF1">
    <property type="entry name" value="TRNA (GUANINE-N(1)-)-METHYLTRANSFERASE"/>
    <property type="match status" value="1"/>
</dbReference>
<evidence type="ECO:0000256" key="10">
    <source>
        <dbReference type="ARBA" id="ARBA00022691"/>
    </source>
</evidence>
<dbReference type="EMBL" id="CP006682">
    <property type="protein sequence ID" value="AHB36180.1"/>
    <property type="molecule type" value="Genomic_DNA"/>
</dbReference>
<evidence type="ECO:0000313" key="19">
    <source>
        <dbReference type="EMBL" id="AHB36180.1"/>
    </source>
</evidence>
<comment type="subcellular location">
    <subcellularLocation>
        <location evidence="2 15 17">Cytoplasm</location>
    </subcellularLocation>
</comment>
<evidence type="ECO:0000256" key="5">
    <source>
        <dbReference type="ARBA" id="ARBA00012807"/>
    </source>
</evidence>
<dbReference type="Gene3D" id="3.40.1280.10">
    <property type="match status" value="1"/>
</dbReference>
<comment type="catalytic activity">
    <reaction evidence="14 15 17">
        <text>guanosine(37) in tRNA + S-adenosyl-L-methionine = N(1)-methylguanosine(37) in tRNA + S-adenosyl-L-homocysteine + H(+)</text>
        <dbReference type="Rhea" id="RHEA:36899"/>
        <dbReference type="Rhea" id="RHEA-COMP:10145"/>
        <dbReference type="Rhea" id="RHEA-COMP:10147"/>
        <dbReference type="ChEBI" id="CHEBI:15378"/>
        <dbReference type="ChEBI" id="CHEBI:57856"/>
        <dbReference type="ChEBI" id="CHEBI:59789"/>
        <dbReference type="ChEBI" id="CHEBI:73542"/>
        <dbReference type="ChEBI" id="CHEBI:74269"/>
        <dbReference type="EC" id="2.1.1.228"/>
    </reaction>
</comment>
<dbReference type="FunFam" id="3.40.1280.10:FF:000001">
    <property type="entry name" value="tRNA (guanine-N(1)-)-methyltransferase"/>
    <property type="match status" value="1"/>
</dbReference>
<evidence type="ECO:0000256" key="14">
    <source>
        <dbReference type="ARBA" id="ARBA00047783"/>
    </source>
</evidence>
<dbReference type="eggNOG" id="COG0336">
    <property type="taxonomic scope" value="Bacteria"/>
</dbReference>
<dbReference type="SUPFAM" id="SSF75217">
    <property type="entry name" value="alpha/beta knot"/>
    <property type="match status" value="1"/>
</dbReference>
<dbReference type="PATRIC" id="fig|1276258.3.peg.330"/>
<dbReference type="KEGG" id="sapi:SAPIS_v1c03340"/>
<evidence type="ECO:0000256" key="16">
    <source>
        <dbReference type="PIRSR" id="PIRSR000386-1"/>
    </source>
</evidence>
<dbReference type="OrthoDB" id="9807416at2"/>
<dbReference type="RefSeq" id="WP_023789114.1">
    <property type="nucleotide sequence ID" value="NC_022998.1"/>
</dbReference>
<keyword evidence="9 15" id="KW-0808">Transferase</keyword>
<dbReference type="NCBIfam" id="TIGR00088">
    <property type="entry name" value="trmD"/>
    <property type="match status" value="1"/>
</dbReference>
<dbReference type="GO" id="GO:0052906">
    <property type="term" value="F:tRNA (guanine(37)-N1)-methyltransferase activity"/>
    <property type="evidence" value="ECO:0007669"/>
    <property type="project" value="UniProtKB-UniRule"/>
</dbReference>
<evidence type="ECO:0000256" key="9">
    <source>
        <dbReference type="ARBA" id="ARBA00022679"/>
    </source>
</evidence>
<evidence type="ECO:0000256" key="3">
    <source>
        <dbReference type="ARBA" id="ARBA00007630"/>
    </source>
</evidence>
<dbReference type="InterPro" id="IPR023148">
    <property type="entry name" value="tRNA_m1G_MeTrfase_C_sf"/>
</dbReference>
<evidence type="ECO:0000256" key="1">
    <source>
        <dbReference type="ARBA" id="ARBA00002634"/>
    </source>
</evidence>
<dbReference type="PIRSF" id="PIRSF000386">
    <property type="entry name" value="tRNA_mtase"/>
    <property type="match status" value="1"/>
</dbReference>
<keyword evidence="8 15" id="KW-0489">Methyltransferase</keyword>
<gene>
    <name evidence="15 19" type="primary">trmD</name>
    <name evidence="19" type="ORF">SAPIS_v1c03340</name>
</gene>
<comment type="similarity">
    <text evidence="3 15 17">Belongs to the RNA methyltransferase TrmD family.</text>
</comment>
<keyword evidence="20" id="KW-1185">Reference proteome</keyword>
<dbReference type="Proteomes" id="UP000018550">
    <property type="component" value="Chromosome"/>
</dbReference>
<evidence type="ECO:0000256" key="6">
    <source>
        <dbReference type="ARBA" id="ARBA00014679"/>
    </source>
</evidence>
<comment type="function">
    <text evidence="1 15 17">Specifically methylates guanosine-37 in various tRNAs.</text>
</comment>
<dbReference type="STRING" id="1276258.SAPIS_v1c03340"/>
<evidence type="ECO:0000259" key="18">
    <source>
        <dbReference type="Pfam" id="PF01746"/>
    </source>
</evidence>
<dbReference type="GO" id="GO:0002939">
    <property type="term" value="P:tRNA N1-guanine methylation"/>
    <property type="evidence" value="ECO:0007669"/>
    <property type="project" value="TreeGrafter"/>
</dbReference>
<evidence type="ECO:0000256" key="13">
    <source>
        <dbReference type="ARBA" id="ARBA00033392"/>
    </source>
</evidence>
<dbReference type="FunFam" id="1.10.1270.20:FF:000001">
    <property type="entry name" value="tRNA (guanine-N(1)-)-methyltransferase"/>
    <property type="match status" value="1"/>
</dbReference>
<evidence type="ECO:0000256" key="8">
    <source>
        <dbReference type="ARBA" id="ARBA00022603"/>
    </source>
</evidence>
<feature type="binding site" evidence="15 16">
    <location>
        <begin position="130"/>
        <end position="135"/>
    </location>
    <ligand>
        <name>S-adenosyl-L-methionine</name>
        <dbReference type="ChEBI" id="CHEBI:59789"/>
    </ligand>
</feature>
<dbReference type="Gene3D" id="1.10.1270.20">
    <property type="entry name" value="tRNA(m1g37)methyltransferase, domain 2"/>
    <property type="match status" value="1"/>
</dbReference>
<feature type="binding site" evidence="15 16">
    <location>
        <position position="111"/>
    </location>
    <ligand>
        <name>S-adenosyl-L-methionine</name>
        <dbReference type="ChEBI" id="CHEBI:59789"/>
    </ligand>
</feature>
<name>V5RK53_SPIAP</name>